<dbReference type="Gene3D" id="3.80.10.10">
    <property type="entry name" value="Ribonuclease Inhibitor"/>
    <property type="match status" value="5"/>
</dbReference>
<keyword evidence="5" id="KW-0433">Leucine-rich repeat</keyword>
<feature type="domain" description="EGF-like" evidence="14">
    <location>
        <begin position="1115"/>
        <end position="1150"/>
    </location>
</feature>
<dbReference type="FunFam" id="2.10.25.10:FF:000063">
    <property type="entry name" value="Slit guidance ligand 2"/>
    <property type="match status" value="1"/>
</dbReference>
<protein>
    <recommendedName>
        <fullName evidence="17">Slit</fullName>
    </recommendedName>
</protein>
<dbReference type="GO" id="GO:0042995">
    <property type="term" value="C:cell projection"/>
    <property type="evidence" value="ECO:0007669"/>
    <property type="project" value="UniProtKB-SubCell"/>
</dbReference>
<feature type="domain" description="EGF-like" evidence="14">
    <location>
        <begin position="997"/>
        <end position="1034"/>
    </location>
</feature>
<dbReference type="InterPro" id="IPR000152">
    <property type="entry name" value="EGF-type_Asp/Asn_hydroxyl_site"/>
</dbReference>
<feature type="chain" id="PRO_5032564941" description="Slit" evidence="11">
    <location>
        <begin position="22"/>
        <end position="1563"/>
    </location>
</feature>
<dbReference type="PANTHER" id="PTHR24369">
    <property type="entry name" value="ANTIGEN BSP, PUTATIVE-RELATED"/>
    <property type="match status" value="1"/>
</dbReference>
<evidence type="ECO:0008006" key="17">
    <source>
        <dbReference type="Google" id="ProtNLM"/>
    </source>
</evidence>
<dbReference type="PROSITE" id="PS01185">
    <property type="entry name" value="CTCK_1"/>
    <property type="match status" value="1"/>
</dbReference>
<evidence type="ECO:0000259" key="12">
    <source>
        <dbReference type="PROSITE" id="PS01225"/>
    </source>
</evidence>
<dbReference type="SMART" id="SM00282">
    <property type="entry name" value="LamG"/>
    <property type="match status" value="1"/>
</dbReference>
<evidence type="ECO:0000256" key="8">
    <source>
        <dbReference type="ARBA" id="ARBA00023157"/>
    </source>
</evidence>
<feature type="disulfide bond" evidence="10">
    <location>
        <begin position="985"/>
        <end position="994"/>
    </location>
</feature>
<feature type="disulfide bond" evidence="10">
    <location>
        <begin position="1419"/>
        <end position="1428"/>
    </location>
</feature>
<dbReference type="InterPro" id="IPR018097">
    <property type="entry name" value="EGF_Ca-bd_CS"/>
</dbReference>
<dbReference type="InterPro" id="IPR001881">
    <property type="entry name" value="EGF-like_Ca-bd_dom"/>
</dbReference>
<dbReference type="PROSITE" id="PS50025">
    <property type="entry name" value="LAM_G_DOMAIN"/>
    <property type="match status" value="1"/>
</dbReference>
<feature type="domain" description="Laminin G" evidence="13">
    <location>
        <begin position="1209"/>
        <end position="1388"/>
    </location>
</feature>
<feature type="domain" description="EGF-like" evidence="14">
    <location>
        <begin position="1168"/>
        <end position="1206"/>
    </location>
</feature>
<keyword evidence="4 10" id="KW-0245">EGF-like domain</keyword>
<dbReference type="GO" id="GO:0098552">
    <property type="term" value="C:side of membrane"/>
    <property type="evidence" value="ECO:0007669"/>
    <property type="project" value="UniProtKB-KW"/>
</dbReference>
<dbReference type="SMART" id="SM00365">
    <property type="entry name" value="LRR_SD22"/>
    <property type="match status" value="10"/>
</dbReference>
<accession>A0A813MB11</accession>
<dbReference type="Gene3D" id="2.10.25.10">
    <property type="entry name" value="Laminin"/>
    <property type="match status" value="7"/>
</dbReference>
<feature type="disulfide bond" evidence="10">
    <location>
        <begin position="1062"/>
        <end position="1071"/>
    </location>
</feature>
<dbReference type="InterPro" id="IPR003591">
    <property type="entry name" value="Leu-rich_rpt_typical-subtyp"/>
</dbReference>
<feature type="disulfide bond" evidence="10">
    <location>
        <begin position="1103"/>
        <end position="1112"/>
    </location>
</feature>
<evidence type="ECO:0000256" key="10">
    <source>
        <dbReference type="PROSITE-ProRule" id="PRU00076"/>
    </source>
</evidence>
<evidence type="ECO:0000256" key="7">
    <source>
        <dbReference type="ARBA" id="ARBA00022737"/>
    </source>
</evidence>
<feature type="domain" description="EGF-like" evidence="14">
    <location>
        <begin position="1390"/>
        <end position="1429"/>
    </location>
</feature>
<dbReference type="PROSITE" id="PS01187">
    <property type="entry name" value="EGF_CA"/>
    <property type="match status" value="1"/>
</dbReference>
<feature type="domain" description="EGF-like" evidence="14">
    <location>
        <begin position="1036"/>
        <end position="1072"/>
    </location>
</feature>
<dbReference type="InterPro" id="IPR000742">
    <property type="entry name" value="EGF"/>
</dbReference>
<keyword evidence="2" id="KW-0217">Developmental protein</keyword>
<keyword evidence="7" id="KW-0677">Repeat</keyword>
<keyword evidence="3" id="KW-0964">Secreted</keyword>
<proteinExistence type="predicted"/>
<dbReference type="GO" id="GO:0005886">
    <property type="term" value="C:plasma membrane"/>
    <property type="evidence" value="ECO:0007669"/>
    <property type="project" value="UniProtKB-SubCell"/>
</dbReference>
<dbReference type="GO" id="GO:0043204">
    <property type="term" value="C:perikaryon"/>
    <property type="evidence" value="ECO:0007669"/>
    <property type="project" value="UniProtKB-SubCell"/>
</dbReference>
<dbReference type="Pfam" id="PF01462">
    <property type="entry name" value="LRRNT"/>
    <property type="match status" value="4"/>
</dbReference>
<dbReference type="PROSITE" id="PS00022">
    <property type="entry name" value="EGF_1"/>
    <property type="match status" value="7"/>
</dbReference>
<dbReference type="FunFam" id="3.80.10.10:FF:000032">
    <property type="entry name" value="Slit homolog 2 (Drosophila)"/>
    <property type="match status" value="1"/>
</dbReference>
<evidence type="ECO:0000256" key="3">
    <source>
        <dbReference type="ARBA" id="ARBA00022525"/>
    </source>
</evidence>
<evidence type="ECO:0000313" key="16">
    <source>
        <dbReference type="Proteomes" id="UP000663879"/>
    </source>
</evidence>
<dbReference type="EMBL" id="CAJNOC010000023">
    <property type="protein sequence ID" value="CAF0707248.1"/>
    <property type="molecule type" value="Genomic_DNA"/>
</dbReference>
<dbReference type="SMART" id="SM00041">
    <property type="entry name" value="CT"/>
    <property type="match status" value="1"/>
</dbReference>
<evidence type="ECO:0000256" key="9">
    <source>
        <dbReference type="ARBA" id="ARBA00023180"/>
    </source>
</evidence>
<keyword evidence="9" id="KW-0325">Glycoprotein</keyword>
<evidence type="ECO:0000259" key="14">
    <source>
        <dbReference type="PROSITE" id="PS50026"/>
    </source>
</evidence>
<feature type="domain" description="CTCK" evidence="12">
    <location>
        <begin position="1459"/>
        <end position="1562"/>
    </location>
</feature>
<dbReference type="OrthoDB" id="283575at2759"/>
<dbReference type="Gene3D" id="2.60.120.200">
    <property type="match status" value="1"/>
</dbReference>
<feature type="domain" description="EGF-like" evidence="14">
    <location>
        <begin position="957"/>
        <end position="995"/>
    </location>
</feature>
<dbReference type="SUPFAM" id="SSF52058">
    <property type="entry name" value="L domain-like"/>
    <property type="match status" value="3"/>
</dbReference>
<dbReference type="InterPro" id="IPR050541">
    <property type="entry name" value="LRR_TM_domain-containing"/>
</dbReference>
<dbReference type="Pfam" id="PF02210">
    <property type="entry name" value="Laminin_G_2"/>
    <property type="match status" value="1"/>
</dbReference>
<dbReference type="Pfam" id="PF01463">
    <property type="entry name" value="LRRCT"/>
    <property type="match status" value="2"/>
</dbReference>
<dbReference type="FunFam" id="3.80.10.10:FF:000002">
    <property type="entry name" value="Slit guidance ligand 2"/>
    <property type="match status" value="3"/>
</dbReference>
<dbReference type="GO" id="GO:0045121">
    <property type="term" value="C:membrane raft"/>
    <property type="evidence" value="ECO:0007669"/>
    <property type="project" value="UniProtKB-SubCell"/>
</dbReference>
<dbReference type="CDD" id="cd00110">
    <property type="entry name" value="LamG"/>
    <property type="match status" value="1"/>
</dbReference>
<evidence type="ECO:0000256" key="1">
    <source>
        <dbReference type="ARBA" id="ARBA00004613"/>
    </source>
</evidence>
<organism evidence="15 16">
    <name type="scientific">Brachionus calyciflorus</name>
    <dbReference type="NCBI Taxonomy" id="104777"/>
    <lineage>
        <taxon>Eukaryota</taxon>
        <taxon>Metazoa</taxon>
        <taxon>Spiralia</taxon>
        <taxon>Gnathifera</taxon>
        <taxon>Rotifera</taxon>
        <taxon>Eurotatoria</taxon>
        <taxon>Monogononta</taxon>
        <taxon>Pseudotrocha</taxon>
        <taxon>Ploima</taxon>
        <taxon>Brachionidae</taxon>
        <taxon>Brachionus</taxon>
    </lineage>
</organism>
<comment type="caution">
    <text evidence="15">The sequence shown here is derived from an EMBL/GenBank/DDBJ whole genome shotgun (WGS) entry which is preliminary data.</text>
</comment>
<feature type="disulfide bond" evidence="10">
    <location>
        <begin position="1140"/>
        <end position="1149"/>
    </location>
</feature>
<feature type="domain" description="EGF-like" evidence="14">
    <location>
        <begin position="1074"/>
        <end position="1113"/>
    </location>
</feature>
<dbReference type="Pfam" id="PF13855">
    <property type="entry name" value="LRR_8"/>
    <property type="match status" value="5"/>
</dbReference>
<dbReference type="SMART" id="SM00082">
    <property type="entry name" value="LRRCT"/>
    <property type="match status" value="4"/>
</dbReference>
<reference evidence="15" key="1">
    <citation type="submission" date="2021-02" db="EMBL/GenBank/DDBJ databases">
        <authorList>
            <person name="Nowell W R."/>
        </authorList>
    </citation>
    <scope>NUCLEOTIDE SEQUENCE</scope>
    <source>
        <strain evidence="15">Ploen Becks lab</strain>
    </source>
</reference>
<comment type="caution">
    <text evidence="10">Lacks conserved residue(s) required for the propagation of feature annotation.</text>
</comment>
<evidence type="ECO:0000259" key="13">
    <source>
        <dbReference type="PROSITE" id="PS50025"/>
    </source>
</evidence>
<feature type="signal peptide" evidence="11">
    <location>
        <begin position="1"/>
        <end position="21"/>
    </location>
</feature>
<evidence type="ECO:0000256" key="4">
    <source>
        <dbReference type="ARBA" id="ARBA00022536"/>
    </source>
</evidence>
<dbReference type="GO" id="GO:0005509">
    <property type="term" value="F:calcium ion binding"/>
    <property type="evidence" value="ECO:0007669"/>
    <property type="project" value="InterPro"/>
</dbReference>
<dbReference type="SMART" id="SM00013">
    <property type="entry name" value="LRRNT"/>
    <property type="match status" value="4"/>
</dbReference>
<dbReference type="SUPFAM" id="SSF49899">
    <property type="entry name" value="Concanavalin A-like lectins/glucanases"/>
    <property type="match status" value="1"/>
</dbReference>
<gene>
    <name evidence="15" type="ORF">OXX778_LOCUS472</name>
</gene>
<dbReference type="InterPro" id="IPR000372">
    <property type="entry name" value="LRRNT"/>
</dbReference>
<keyword evidence="8 10" id="KW-1015">Disulfide bond</keyword>
<dbReference type="GO" id="GO:0007399">
    <property type="term" value="P:nervous system development"/>
    <property type="evidence" value="ECO:0007669"/>
    <property type="project" value="UniProtKB-ARBA"/>
</dbReference>
<dbReference type="PANTHER" id="PTHR24369:SF210">
    <property type="entry name" value="CHAOPTIN-RELATED"/>
    <property type="match status" value="1"/>
</dbReference>
<dbReference type="InterPro" id="IPR001611">
    <property type="entry name" value="Leu-rich_rpt"/>
</dbReference>
<name>A0A813MB11_9BILA</name>
<evidence type="ECO:0000256" key="5">
    <source>
        <dbReference type="ARBA" id="ARBA00022614"/>
    </source>
</evidence>
<dbReference type="SMART" id="SM00179">
    <property type="entry name" value="EGF_CA"/>
    <property type="match status" value="5"/>
</dbReference>
<dbReference type="InterPro" id="IPR013320">
    <property type="entry name" value="ConA-like_dom_sf"/>
</dbReference>
<dbReference type="InterPro" id="IPR032675">
    <property type="entry name" value="LRR_dom_sf"/>
</dbReference>
<evidence type="ECO:0000256" key="11">
    <source>
        <dbReference type="SAM" id="SignalP"/>
    </source>
</evidence>
<dbReference type="Pfam" id="PF00008">
    <property type="entry name" value="EGF"/>
    <property type="match status" value="4"/>
</dbReference>
<keyword evidence="6 11" id="KW-0732">Signal</keyword>
<dbReference type="InterPro" id="IPR000483">
    <property type="entry name" value="Cys-rich_flank_reg_C"/>
</dbReference>
<dbReference type="CDD" id="cd00054">
    <property type="entry name" value="EGF_CA"/>
    <property type="match status" value="4"/>
</dbReference>
<dbReference type="PROSITE" id="PS50026">
    <property type="entry name" value="EGF_3"/>
    <property type="match status" value="7"/>
</dbReference>
<dbReference type="PROSITE" id="PS00010">
    <property type="entry name" value="ASX_HYDROXYL"/>
    <property type="match status" value="1"/>
</dbReference>
<dbReference type="SUPFAM" id="SSF57196">
    <property type="entry name" value="EGF/Laminin"/>
    <property type="match status" value="6"/>
</dbReference>
<dbReference type="InterPro" id="IPR006207">
    <property type="entry name" value="Cys_knot_C"/>
</dbReference>
<dbReference type="SMART" id="SM00181">
    <property type="entry name" value="EGF"/>
    <property type="match status" value="7"/>
</dbReference>
<dbReference type="PROSITE" id="PS01225">
    <property type="entry name" value="CTCK_2"/>
    <property type="match status" value="1"/>
</dbReference>
<feature type="disulfide bond" evidence="10">
    <location>
        <begin position="1196"/>
        <end position="1205"/>
    </location>
</feature>
<dbReference type="Proteomes" id="UP000663879">
    <property type="component" value="Unassembled WGS sequence"/>
</dbReference>
<feature type="disulfide bond" evidence="10">
    <location>
        <begin position="1119"/>
        <end position="1129"/>
    </location>
</feature>
<keyword evidence="16" id="KW-1185">Reference proteome</keyword>
<feature type="disulfide bond" evidence="10">
    <location>
        <begin position="1024"/>
        <end position="1033"/>
    </location>
</feature>
<evidence type="ECO:0000313" key="15">
    <source>
        <dbReference type="EMBL" id="CAF0707248.1"/>
    </source>
</evidence>
<dbReference type="GO" id="GO:0005576">
    <property type="term" value="C:extracellular region"/>
    <property type="evidence" value="ECO:0007669"/>
    <property type="project" value="UniProtKB-SubCell"/>
</dbReference>
<feature type="disulfide bond" evidence="10">
    <location>
        <begin position="1177"/>
        <end position="1194"/>
    </location>
</feature>
<dbReference type="FunFam" id="2.10.25.10:FF:000321">
    <property type="entry name" value="Protein delta homolog 1"/>
    <property type="match status" value="1"/>
</dbReference>
<sequence length="1563" mass="177430">MKLVIILAIIVLIKINTIVIGANCPIECACQGLSIDCSNRGLTKIPKDIPPNIIKIDLQGNHIEVIKYEDLSYLKSLKVLHLQDNQIETIERGSFDPLTNLERLRLNNNKLSYLPIDLFSSLKSLKRLDLSHNKIKLVPKDLFSGLNNLNNLQLDNNLIKCIEKGAFNSLINVDILTLDDNKLILLHDGLLNNLKKLTIFRIQNNKLECGCKLIWFSKWLLKNSHLAHDLKCFSSKDNQFKDVTSLNEYEFKCNIQESDDIDGHCAPEAECPYPCVCENDIVDCKDRSLTEIPKNIPKTTVELHFKRNLITEIPTDAFKDLKHLRLIDLSNNMIEKVSVDSFKGLESLNTLILFRNEIKYLPSYVFENLDQLQFLLLNANKLGCLRKDTFSGLKNLNLLSLFDNQLKSLPDGLFEPLNSLQTIHLGRNPLLCDCRLKWLNEYFKTKPVEKSGITCNTPKRMAKKSIGSIPTAKFKCNATQNRDIDDDVCGVLNECPKNCNCKGNIVDCRGLGLEQIPRNIPTDTKELHLQDNNIKEIRANGVFKRLKNLSRLDLRNNRIDSIEDNAFMGAESLNELFLNENYLTNLNSNTFNGLFNLKTLLLRSNKLNYITNKTFEKLSQLRLLSLYDNRIKCIQKGSFDNFKSLSTLNLMSNPFLCNCGLKWLKDWLKQSNIATGNPKCISPERLRDHSIVNLDDRDFKCDQNDQFKDECGNVLVPYVNKMTIQMDSCPKNCTCSNKIVRCSYQSLKKIPQDIPHDVKELYLDSNEIVELPDFLEKFTQLEKLDLSSNRLKEIPSRIFEKLTTLDTLILSFNNIECIQIDSFAGLSKLRLLSLYANQLSMIQDGSFSDLKSLSHIALGLNPLYCDCNLAWLSTWIKNEYVEPGIARCHGPAKLSNKLVLTAPTQFFICQNDSKAPINCLNSCYKNSCLNNSTCIPEKTIGKNYKCLYDSKAPINCLNSCYKNSCLNNSTCIPEKTIGKNYKCLCKDGFYGDKCEKKMDSCFGDPCKNSGKCTSIDNKKYKCECTIGWEGENCEINTNECRSSPCYNNATCIDKLADFECKCQMPYSGKKCEFKQEWCSSSESNPCLNKADCIPIKNSYHCECKDGFEGEFCQFAINNCLNHKCQNGICLTGSKNYTCKCNPGYTGRFCDTQNPNPIALPLQSSLNEQLIECTSNDCLNGGICYRTTNDKNKSCKCKLGYSGERCEILKSVFYEYEDSYIELEAQDMENDLNLTFSFMSLNENSILLYHGSKSTKHLALELYKGRLRVSFDLGNGQGTNLYSYSILNDGTEHFIQLILSGKNLSLNILDRNEQRFISCSDGAYKYLNIGDEPIYIGGVPNSIQDRISKQLMHVKNTSSLNGCLTSLWINSELKNLNQVEYSHKIKPGCKFKESCYNNPCKNGGACQSQFSLNSDFVCECKNEFIGKMCENFKTSNLQYRAAPLLSGNSVRKNVKKETSCSEKIVNDFYMDETSGCKTKRKIKMIQCGGQCSAEMKKLKLLDNKEMFGYLIGTNNRQNVRSINECCIPIKTRLRRVKLFCDNGSTFVKDINLIKKCSCSSKCEA</sequence>
<dbReference type="PROSITE" id="PS01186">
    <property type="entry name" value="EGF_2"/>
    <property type="match status" value="6"/>
</dbReference>
<dbReference type="PROSITE" id="PS51450">
    <property type="entry name" value="LRR"/>
    <property type="match status" value="5"/>
</dbReference>
<comment type="subcellular location">
    <subcellularLocation>
        <location evidence="1">Secreted</location>
    </subcellularLocation>
</comment>
<dbReference type="InterPro" id="IPR001791">
    <property type="entry name" value="Laminin_G"/>
</dbReference>
<evidence type="ECO:0000256" key="2">
    <source>
        <dbReference type="ARBA" id="ARBA00022473"/>
    </source>
</evidence>
<evidence type="ECO:0000256" key="6">
    <source>
        <dbReference type="ARBA" id="ARBA00022729"/>
    </source>
</evidence>
<dbReference type="SMART" id="SM00369">
    <property type="entry name" value="LRR_TYP"/>
    <property type="match status" value="17"/>
</dbReference>